<dbReference type="Pfam" id="PF13648">
    <property type="entry name" value="Lipocalin_4"/>
    <property type="match status" value="1"/>
</dbReference>
<comment type="caution">
    <text evidence="2">The sequence shown here is derived from an EMBL/GenBank/DDBJ whole genome shotgun (WGS) entry which is preliminary data.</text>
</comment>
<evidence type="ECO:0000259" key="1">
    <source>
        <dbReference type="Pfam" id="PF13648"/>
    </source>
</evidence>
<reference evidence="2 3" key="1">
    <citation type="submission" date="2017-01" db="EMBL/GenBank/DDBJ databases">
        <authorList>
            <person name="Varghese N."/>
            <person name="Submissions S."/>
        </authorList>
    </citation>
    <scope>NUCLEOTIDE SEQUENCE [LARGE SCALE GENOMIC DNA]</scope>
    <source>
        <strain evidence="2 3">DSM 2061</strain>
    </source>
</reference>
<dbReference type="Proteomes" id="UP000185728">
    <property type="component" value="Unassembled WGS sequence"/>
</dbReference>
<organism evidence="2 3">
    <name type="scientific">Zobellia uliginosa</name>
    <dbReference type="NCBI Taxonomy" id="143224"/>
    <lineage>
        <taxon>Bacteria</taxon>
        <taxon>Pseudomonadati</taxon>
        <taxon>Bacteroidota</taxon>
        <taxon>Flavobacteriia</taxon>
        <taxon>Flavobacteriales</taxon>
        <taxon>Flavobacteriaceae</taxon>
        <taxon>Zobellia</taxon>
    </lineage>
</organism>
<name>A0ABY1KM92_9FLAO</name>
<keyword evidence="3" id="KW-1185">Reference proteome</keyword>
<dbReference type="EMBL" id="FTOB01000001">
    <property type="protein sequence ID" value="SIS39747.1"/>
    <property type="molecule type" value="Genomic_DNA"/>
</dbReference>
<dbReference type="InterPro" id="IPR024311">
    <property type="entry name" value="Lipocalin-like"/>
</dbReference>
<protein>
    <submittedName>
        <fullName evidence="2">Lipocalin-like domain-containing protein</fullName>
    </submittedName>
</protein>
<accession>A0ABY1KM92</accession>
<gene>
    <name evidence="2" type="ORF">SAMN05421766_101490</name>
</gene>
<sequence length="151" mass="16731">MGRFKASPNGNKMKKPILLFAMAAGCMFTSCKKDDSGGDGDILGTWSYIAYADDNGKELADECTRMDLLRFKNGNVFDYEYHFASTAGDGCIEGTHSSGSWTYQFDSKVRLDYGTENNPDITVAKFSISGDILTLTFDEGNGTYKKKYKKK</sequence>
<evidence type="ECO:0000313" key="2">
    <source>
        <dbReference type="EMBL" id="SIS39747.1"/>
    </source>
</evidence>
<feature type="domain" description="Lipocalin-like" evidence="1">
    <location>
        <begin position="42"/>
        <end position="118"/>
    </location>
</feature>
<evidence type="ECO:0000313" key="3">
    <source>
        <dbReference type="Proteomes" id="UP000185728"/>
    </source>
</evidence>
<proteinExistence type="predicted"/>
<dbReference type="PROSITE" id="PS51257">
    <property type="entry name" value="PROKAR_LIPOPROTEIN"/>
    <property type="match status" value="1"/>
</dbReference>